<feature type="compositionally biased region" description="Basic and acidic residues" evidence="6">
    <location>
        <begin position="126"/>
        <end position="137"/>
    </location>
</feature>
<protein>
    <submittedName>
        <fullName evidence="10">FtsQ-type POTRA domain-containing protein</fullName>
    </submittedName>
</protein>
<dbReference type="InterPro" id="IPR013685">
    <property type="entry name" value="POTRA_FtsQ_type"/>
</dbReference>
<keyword evidence="2" id="KW-0132">Cell division</keyword>
<dbReference type="RefSeq" id="WP_200131715.1">
    <property type="nucleotide sequence ID" value="NZ_JAEHOI010000004.1"/>
</dbReference>
<keyword evidence="3 7" id="KW-0812">Transmembrane</keyword>
<dbReference type="GO" id="GO:0051301">
    <property type="term" value="P:cell division"/>
    <property type="evidence" value="ECO:0007669"/>
    <property type="project" value="UniProtKB-KW"/>
</dbReference>
<dbReference type="Pfam" id="PF08478">
    <property type="entry name" value="POTRA_1"/>
    <property type="match status" value="1"/>
</dbReference>
<comment type="caution">
    <text evidence="10">The sequence shown here is derived from an EMBL/GenBank/DDBJ whole genome shotgun (WGS) entry which is preliminary data.</text>
</comment>
<evidence type="ECO:0000256" key="3">
    <source>
        <dbReference type="ARBA" id="ARBA00022692"/>
    </source>
</evidence>
<feature type="compositionally biased region" description="Low complexity" evidence="6">
    <location>
        <begin position="78"/>
        <end position="104"/>
    </location>
</feature>
<feature type="domain" description="Cell division protein FtsQ/DivIB C-terminal" evidence="8">
    <location>
        <begin position="348"/>
        <end position="459"/>
    </location>
</feature>
<evidence type="ECO:0000256" key="4">
    <source>
        <dbReference type="ARBA" id="ARBA00022989"/>
    </source>
</evidence>
<dbReference type="PANTHER" id="PTHR37820">
    <property type="entry name" value="CELL DIVISION PROTEIN DIVIB"/>
    <property type="match status" value="1"/>
</dbReference>
<dbReference type="Pfam" id="PF03799">
    <property type="entry name" value="FtsQ_DivIB_C"/>
    <property type="match status" value="1"/>
</dbReference>
<dbReference type="Proteomes" id="UP000618733">
    <property type="component" value="Unassembled WGS sequence"/>
</dbReference>
<evidence type="ECO:0000256" key="5">
    <source>
        <dbReference type="ARBA" id="ARBA00023306"/>
    </source>
</evidence>
<gene>
    <name evidence="10" type="ORF">JD292_05395</name>
</gene>
<organism evidence="10 11">
    <name type="scientific">Leucobacter edaphi</name>
    <dbReference type="NCBI Taxonomy" id="2796472"/>
    <lineage>
        <taxon>Bacteria</taxon>
        <taxon>Bacillati</taxon>
        <taxon>Actinomycetota</taxon>
        <taxon>Actinomycetes</taxon>
        <taxon>Micrococcales</taxon>
        <taxon>Microbacteriaceae</taxon>
        <taxon>Leucobacter</taxon>
    </lineage>
</organism>
<feature type="transmembrane region" description="Helical" evidence="7">
    <location>
        <begin position="247"/>
        <end position="267"/>
    </location>
</feature>
<feature type="domain" description="POTRA" evidence="9">
    <location>
        <begin position="272"/>
        <end position="339"/>
    </location>
</feature>
<evidence type="ECO:0000256" key="7">
    <source>
        <dbReference type="SAM" id="Phobius"/>
    </source>
</evidence>
<feature type="region of interest" description="Disordered" evidence="6">
    <location>
        <begin position="1"/>
        <end position="188"/>
    </location>
</feature>
<feature type="compositionally biased region" description="Basic and acidic residues" evidence="6">
    <location>
        <begin position="40"/>
        <end position="52"/>
    </location>
</feature>
<dbReference type="GO" id="GO:0005886">
    <property type="term" value="C:plasma membrane"/>
    <property type="evidence" value="ECO:0007669"/>
    <property type="project" value="TreeGrafter"/>
</dbReference>
<evidence type="ECO:0000313" key="11">
    <source>
        <dbReference type="Proteomes" id="UP000618733"/>
    </source>
</evidence>
<name>A0A934UXE2_9MICO</name>
<feature type="compositionally biased region" description="Low complexity" evidence="6">
    <location>
        <begin position="149"/>
        <end position="171"/>
    </location>
</feature>
<accession>A0A934UXE2</accession>
<dbReference type="EMBL" id="JAEHOI010000004">
    <property type="protein sequence ID" value="MBK0421506.1"/>
    <property type="molecule type" value="Genomic_DNA"/>
</dbReference>
<sequence>MKRPSGFDPGAEPRGRKRDRGRDLDLDADLESGHSVEPAEAGREGRGADGRGSRAGSLFGRRRDALRERAVERDEAETVSPGSGPVPGASAGSATATTGDAGADANRDVPGDEQLTEEIAPTIDLDSVRSLREDGAHRVPGTQENADRSGAAPAGVADGSASSGAAAPGSVHGEDPDEQATTELSELRRGSVAGGALARLREGRAERAADPVRAAERRLREAGKARKARFKRERRRFSAEARRRRRAWLIAGGAVLALALFVLIGVFTPLTAVKEIRIEGASAVPQAEVNDALKRFEGVPLALVNDAEVHGALEKFPRIQRYAVERIPPSTLVVRIEERTPVMGIKEGGSFAVVDAAGVVLSTSKEPPKGVPVGSGSLVDRNSVAFRTSATALRDIPAKLREQIATVHATSGQDVTFGLASGVSVVWGDASDSRYKALVLDTTMKSLAQQKRPVSKIDVSSPGAPVFR</sequence>
<evidence type="ECO:0000313" key="10">
    <source>
        <dbReference type="EMBL" id="MBK0421506.1"/>
    </source>
</evidence>
<dbReference type="PANTHER" id="PTHR37820:SF1">
    <property type="entry name" value="CELL DIVISION PROTEIN FTSQ"/>
    <property type="match status" value="1"/>
</dbReference>
<dbReference type="InterPro" id="IPR005548">
    <property type="entry name" value="Cell_div_FtsQ/DivIB_C"/>
</dbReference>
<dbReference type="InterPro" id="IPR050487">
    <property type="entry name" value="FtsQ_DivIB"/>
</dbReference>
<evidence type="ECO:0000256" key="2">
    <source>
        <dbReference type="ARBA" id="ARBA00022618"/>
    </source>
</evidence>
<proteinExistence type="predicted"/>
<evidence type="ECO:0000256" key="1">
    <source>
        <dbReference type="ARBA" id="ARBA00022475"/>
    </source>
</evidence>
<keyword evidence="1" id="KW-1003">Cell membrane</keyword>
<dbReference type="AlphaFoldDB" id="A0A934UXE2"/>
<evidence type="ECO:0000256" key="6">
    <source>
        <dbReference type="SAM" id="MobiDB-lite"/>
    </source>
</evidence>
<keyword evidence="5" id="KW-0131">Cell cycle</keyword>
<keyword evidence="11" id="KW-1185">Reference proteome</keyword>
<keyword evidence="4 7" id="KW-1133">Transmembrane helix</keyword>
<feature type="compositionally biased region" description="Basic and acidic residues" evidence="6">
    <location>
        <begin position="61"/>
        <end position="73"/>
    </location>
</feature>
<reference evidence="10" key="1">
    <citation type="submission" date="2020-12" db="EMBL/GenBank/DDBJ databases">
        <title>Leucobacter sp. CAS2, isolated from Chromium sludge.</title>
        <authorList>
            <person name="Xu Z."/>
        </authorList>
    </citation>
    <scope>NUCLEOTIDE SEQUENCE</scope>
    <source>
        <strain evidence="10">CSA2</strain>
    </source>
</reference>
<evidence type="ECO:0000259" key="8">
    <source>
        <dbReference type="Pfam" id="PF03799"/>
    </source>
</evidence>
<dbReference type="Gene3D" id="3.10.20.310">
    <property type="entry name" value="membrane protein fhac"/>
    <property type="match status" value="1"/>
</dbReference>
<evidence type="ECO:0000259" key="9">
    <source>
        <dbReference type="Pfam" id="PF08478"/>
    </source>
</evidence>
<keyword evidence="7" id="KW-0472">Membrane</keyword>